<dbReference type="Proteomes" id="UP001501166">
    <property type="component" value="Unassembled WGS sequence"/>
</dbReference>
<dbReference type="Gene3D" id="3.30.470.20">
    <property type="entry name" value="ATP-grasp fold, B domain"/>
    <property type="match status" value="1"/>
</dbReference>
<gene>
    <name evidence="1" type="ORF">GCM10008932_01760</name>
</gene>
<keyword evidence="2" id="KW-1185">Reference proteome</keyword>
<sequence length="155" mass="17720">MMKQLEKPEYSVDTFVHNGQMVIAVPRNRSGVSSGLVIEGSVVKQEELIAISKEIVELFVDDGFINLQFMKEDGQFKLTDVNPRFCGSQIMSLGAGVNFPELFLKYTLTDSRPIPEPIWNTRMYRYRDSYFYHEPSEKANADINKGAEVFPLKNM</sequence>
<accession>A0ABN0X113</accession>
<evidence type="ECO:0000313" key="2">
    <source>
        <dbReference type="Proteomes" id="UP001501166"/>
    </source>
</evidence>
<dbReference type="Pfam" id="PF15632">
    <property type="entry name" value="ATPgrasp_Ter"/>
    <property type="match status" value="1"/>
</dbReference>
<proteinExistence type="predicted"/>
<dbReference type="EMBL" id="BAAACW010000017">
    <property type="protein sequence ID" value="GAA0352449.1"/>
    <property type="molecule type" value="Genomic_DNA"/>
</dbReference>
<name>A0ABN0X113_9LACT</name>
<reference evidence="1 2" key="1">
    <citation type="journal article" date="2019" name="Int. J. Syst. Evol. Microbiol.">
        <title>The Global Catalogue of Microorganisms (GCM) 10K type strain sequencing project: providing services to taxonomists for standard genome sequencing and annotation.</title>
        <authorList>
            <consortium name="The Broad Institute Genomics Platform"/>
            <consortium name="The Broad Institute Genome Sequencing Center for Infectious Disease"/>
            <person name="Wu L."/>
            <person name="Ma J."/>
        </authorList>
    </citation>
    <scope>NUCLEOTIDE SEQUENCE [LARGE SCALE GENOMIC DNA]</scope>
    <source>
        <strain evidence="1 2">JCM 12662</strain>
    </source>
</reference>
<comment type="caution">
    <text evidence="1">The sequence shown here is derived from an EMBL/GenBank/DDBJ whole genome shotgun (WGS) entry which is preliminary data.</text>
</comment>
<evidence type="ECO:0000313" key="1">
    <source>
        <dbReference type="EMBL" id="GAA0352449.1"/>
    </source>
</evidence>
<protein>
    <recommendedName>
        <fullName evidence="3">ATP-grasp domain-containing protein</fullName>
    </recommendedName>
</protein>
<dbReference type="SUPFAM" id="SSF56059">
    <property type="entry name" value="Glutathione synthetase ATP-binding domain-like"/>
    <property type="match status" value="1"/>
</dbReference>
<organism evidence="1 2">
    <name type="scientific">Alkalibacterium iburiense</name>
    <dbReference type="NCBI Taxonomy" id="290589"/>
    <lineage>
        <taxon>Bacteria</taxon>
        <taxon>Bacillati</taxon>
        <taxon>Bacillota</taxon>
        <taxon>Bacilli</taxon>
        <taxon>Lactobacillales</taxon>
        <taxon>Carnobacteriaceae</taxon>
        <taxon>Alkalibacterium</taxon>
    </lineage>
</organism>
<evidence type="ECO:0008006" key="3">
    <source>
        <dbReference type="Google" id="ProtNLM"/>
    </source>
</evidence>